<organism evidence="1 2">
    <name type="scientific">Lactococcus lactis subsp. cremoris</name>
    <name type="common">Streptococcus cremoris</name>
    <dbReference type="NCBI Taxonomy" id="1359"/>
    <lineage>
        <taxon>Bacteria</taxon>
        <taxon>Bacillati</taxon>
        <taxon>Bacillota</taxon>
        <taxon>Bacilli</taxon>
        <taxon>Lactobacillales</taxon>
        <taxon>Streptococcaceae</taxon>
        <taxon>Lactococcus</taxon>
    </lineage>
</organism>
<evidence type="ECO:0000313" key="2">
    <source>
        <dbReference type="Proteomes" id="UP000034513"/>
    </source>
</evidence>
<dbReference type="EMBL" id="LAVW01000171">
    <property type="protein sequence ID" value="KKW69511.1"/>
    <property type="molecule type" value="Genomic_DNA"/>
</dbReference>
<protein>
    <submittedName>
        <fullName evidence="1">Alcohol dehydrogenase</fullName>
    </submittedName>
</protein>
<comment type="caution">
    <text evidence="1">The sequence shown here is derived from an EMBL/GenBank/DDBJ whole genome shotgun (WGS) entry which is preliminary data.</text>
</comment>
<proteinExistence type="predicted"/>
<keyword evidence="2" id="KW-1185">Reference proteome</keyword>
<dbReference type="RefSeq" id="WP_046781635.1">
    <property type="nucleotide sequence ID" value="NZ_LAVW01000171.1"/>
</dbReference>
<dbReference type="Proteomes" id="UP000034513">
    <property type="component" value="Unassembled WGS sequence"/>
</dbReference>
<reference evidence="1 2" key="1">
    <citation type="submission" date="2015-04" db="EMBL/GenBank/DDBJ databases">
        <title>Evaluation of non-dairy Lactococcus lactis with potential dairy applications reveals extensive phenotype-genotype disparity.</title>
        <authorList>
            <person name="Cavanagh D."/>
            <person name="Casey A."/>
            <person name="Altermann E."/>
            <person name="Cotter P."/>
            <person name="Fitzgerald G.F."/>
            <person name="McAuliffe O."/>
        </authorList>
    </citation>
    <scope>NUCLEOTIDE SEQUENCE [LARGE SCALE GENOMIC DNA]</scope>
    <source>
        <strain evidence="1 2">DPC6856</strain>
    </source>
</reference>
<name>A0ABR5EC46_LACLC</name>
<evidence type="ECO:0000313" key="1">
    <source>
        <dbReference type="EMBL" id="KKW69511.1"/>
    </source>
</evidence>
<accession>A0ABR5EC46</accession>
<sequence length="71" mass="8150">MVNSFYPGDVQSDLMSWTKTLTNHSVSVGRMLALDERYTGVTGKMFDDKGNEVLLPENTMQKLTRRKLRKI</sequence>
<gene>
    <name evidence="1" type="ORF">VN93_2906</name>
</gene>